<name>A0A8K0SVG4_9HYPO</name>
<evidence type="ECO:0000256" key="11">
    <source>
        <dbReference type="SAM" id="MobiDB-lite"/>
    </source>
</evidence>
<dbReference type="Pfam" id="PF01762">
    <property type="entry name" value="Galactosyl_T"/>
    <property type="match status" value="1"/>
</dbReference>
<evidence type="ECO:0000256" key="6">
    <source>
        <dbReference type="ARBA" id="ARBA00022968"/>
    </source>
</evidence>
<protein>
    <recommendedName>
        <fullName evidence="10">Hexosyltransferase</fullName>
        <ecNumber evidence="10">2.4.1.-</ecNumber>
    </recommendedName>
</protein>
<comment type="similarity">
    <text evidence="2 10">Belongs to the glycosyltransferase 31 family.</text>
</comment>
<dbReference type="PANTHER" id="PTHR11214:SF3">
    <property type="entry name" value="BETA-1,3-GALACTOSYLTRANSFERASE 6"/>
    <property type="match status" value="1"/>
</dbReference>
<evidence type="ECO:0000256" key="10">
    <source>
        <dbReference type="RuleBase" id="RU363063"/>
    </source>
</evidence>
<keyword evidence="13" id="KW-1185">Reference proteome</keyword>
<feature type="compositionally biased region" description="Basic and acidic residues" evidence="11">
    <location>
        <begin position="433"/>
        <end position="448"/>
    </location>
</feature>
<reference evidence="12" key="1">
    <citation type="journal article" date="2021" name="Nat. Commun.">
        <title>Genetic determinants of endophytism in the Arabidopsis root mycobiome.</title>
        <authorList>
            <person name="Mesny F."/>
            <person name="Miyauchi S."/>
            <person name="Thiergart T."/>
            <person name="Pickel B."/>
            <person name="Atanasova L."/>
            <person name="Karlsson M."/>
            <person name="Huettel B."/>
            <person name="Barry K.W."/>
            <person name="Haridas S."/>
            <person name="Chen C."/>
            <person name="Bauer D."/>
            <person name="Andreopoulos W."/>
            <person name="Pangilinan J."/>
            <person name="LaButti K."/>
            <person name="Riley R."/>
            <person name="Lipzen A."/>
            <person name="Clum A."/>
            <person name="Drula E."/>
            <person name="Henrissat B."/>
            <person name="Kohler A."/>
            <person name="Grigoriev I.V."/>
            <person name="Martin F.M."/>
            <person name="Hacquard S."/>
        </authorList>
    </citation>
    <scope>NUCLEOTIDE SEQUENCE</scope>
    <source>
        <strain evidence="12">MPI-CAGE-CH-0235</strain>
    </source>
</reference>
<dbReference type="AlphaFoldDB" id="A0A8K0SVG4"/>
<dbReference type="PANTHER" id="PTHR11214">
    <property type="entry name" value="BETA-1,3-N-ACETYLGLUCOSAMINYLTRANSFERASE"/>
    <property type="match status" value="1"/>
</dbReference>
<dbReference type="EMBL" id="JAGPNK010000003">
    <property type="protein sequence ID" value="KAH7324132.1"/>
    <property type="molecule type" value="Genomic_DNA"/>
</dbReference>
<dbReference type="OrthoDB" id="2139606at2759"/>
<evidence type="ECO:0000256" key="1">
    <source>
        <dbReference type="ARBA" id="ARBA00004323"/>
    </source>
</evidence>
<evidence type="ECO:0000313" key="12">
    <source>
        <dbReference type="EMBL" id="KAH7324132.1"/>
    </source>
</evidence>
<keyword evidence="3 10" id="KW-0328">Glycosyltransferase</keyword>
<evidence type="ECO:0000256" key="5">
    <source>
        <dbReference type="ARBA" id="ARBA00022692"/>
    </source>
</evidence>
<evidence type="ECO:0000256" key="4">
    <source>
        <dbReference type="ARBA" id="ARBA00022679"/>
    </source>
</evidence>
<keyword evidence="6 10" id="KW-0735">Signal-anchor</keyword>
<feature type="region of interest" description="Disordered" evidence="11">
    <location>
        <begin position="420"/>
        <end position="451"/>
    </location>
</feature>
<keyword evidence="8 10" id="KW-0333">Golgi apparatus</keyword>
<dbReference type="GO" id="GO:0016758">
    <property type="term" value="F:hexosyltransferase activity"/>
    <property type="evidence" value="ECO:0007669"/>
    <property type="project" value="InterPro"/>
</dbReference>
<evidence type="ECO:0000256" key="3">
    <source>
        <dbReference type="ARBA" id="ARBA00022676"/>
    </source>
</evidence>
<accession>A0A8K0SVG4</accession>
<dbReference type="Proteomes" id="UP000813444">
    <property type="component" value="Unassembled WGS sequence"/>
</dbReference>
<evidence type="ECO:0000256" key="7">
    <source>
        <dbReference type="ARBA" id="ARBA00022989"/>
    </source>
</evidence>
<keyword evidence="7 10" id="KW-1133">Transmembrane helix</keyword>
<gene>
    <name evidence="12" type="ORF">B0I35DRAFT_423599</name>
</gene>
<dbReference type="EC" id="2.4.1.-" evidence="10"/>
<evidence type="ECO:0000256" key="8">
    <source>
        <dbReference type="ARBA" id="ARBA00023034"/>
    </source>
</evidence>
<proteinExistence type="inferred from homology"/>
<keyword evidence="4" id="KW-0808">Transferase</keyword>
<comment type="subcellular location">
    <subcellularLocation>
        <location evidence="1 10">Golgi apparatus membrane</location>
        <topology evidence="1 10">Single-pass type II membrane protein</topology>
    </subcellularLocation>
</comment>
<keyword evidence="5 10" id="KW-0812">Transmembrane</keyword>
<evidence type="ECO:0000256" key="9">
    <source>
        <dbReference type="ARBA" id="ARBA00023136"/>
    </source>
</evidence>
<sequence>MIREPRWWRQRASAARFAAFDQGKLGGIVGSRIEDARSLLGWVLERCRRVSRRTWIFIIVGISFLSLIFGSYLAGQFDFSTSQKPPPPPPPHAPPSYPPTAAPGQLIDWVPPDMDPIVHGVKASEGVNRKPDYDLIPFPYSPMTMTEAQQQEADQRRHPWLGAVICSAWDVKRRMMIRYTWMKLYKDVPMDQRFVISNPGPQWTQIVQMENQTYGDMIVLEDLPEDDFTANTVKTVEFYRWLAEKSPRKYALVSKLDTDLWVNARALWDRHLAPLLDGLDSTGPIEANVNHTVVGQLYYSGLHRTAFPHGAMYTATWDIVELLPTLQDEFHIIAGEDVTMAWLLMKGKQKINLLALNEAEKFEFDKNDLRPGEITAWARNTTDVTSQWHALYGKEAIGIHQLKNDNDWLIVATCFDENGVKDMPTEPEQLPNPDDKKPGYPRPWHESIPDPYWETDTDGRILVNGVWKLEAGVGRDMKKNE</sequence>
<evidence type="ECO:0000313" key="13">
    <source>
        <dbReference type="Proteomes" id="UP000813444"/>
    </source>
</evidence>
<comment type="caution">
    <text evidence="12">The sequence shown here is derived from an EMBL/GenBank/DDBJ whole genome shotgun (WGS) entry which is preliminary data.</text>
</comment>
<organism evidence="12 13">
    <name type="scientific">Stachybotrys elegans</name>
    <dbReference type="NCBI Taxonomy" id="80388"/>
    <lineage>
        <taxon>Eukaryota</taxon>
        <taxon>Fungi</taxon>
        <taxon>Dikarya</taxon>
        <taxon>Ascomycota</taxon>
        <taxon>Pezizomycotina</taxon>
        <taxon>Sordariomycetes</taxon>
        <taxon>Hypocreomycetidae</taxon>
        <taxon>Hypocreales</taxon>
        <taxon>Stachybotryaceae</taxon>
        <taxon>Stachybotrys</taxon>
    </lineage>
</organism>
<keyword evidence="9 10" id="KW-0472">Membrane</keyword>
<feature type="transmembrane region" description="Helical" evidence="10">
    <location>
        <begin position="55"/>
        <end position="75"/>
    </location>
</feature>
<dbReference type="InterPro" id="IPR002659">
    <property type="entry name" value="Glyco_trans_31"/>
</dbReference>
<dbReference type="GO" id="GO:0000139">
    <property type="term" value="C:Golgi membrane"/>
    <property type="evidence" value="ECO:0007669"/>
    <property type="project" value="UniProtKB-SubCell"/>
</dbReference>
<evidence type="ECO:0000256" key="2">
    <source>
        <dbReference type="ARBA" id="ARBA00008661"/>
    </source>
</evidence>